<evidence type="ECO:0000313" key="3">
    <source>
        <dbReference type="Proteomes" id="UP000037210"/>
    </source>
</evidence>
<keyword evidence="1" id="KW-0812">Transmembrane</keyword>
<dbReference type="Proteomes" id="UP000037210">
    <property type="component" value="Unassembled WGS sequence"/>
</dbReference>
<dbReference type="PATRIC" id="fig|1685127.3.peg.1532"/>
<organism evidence="2 3">
    <name type="scientific">miscellaneous Crenarchaeota group-15 archaeon DG-45</name>
    <dbReference type="NCBI Taxonomy" id="1685127"/>
    <lineage>
        <taxon>Archaea</taxon>
        <taxon>Candidatus Bathyarchaeota</taxon>
        <taxon>MCG-15</taxon>
    </lineage>
</organism>
<feature type="transmembrane region" description="Helical" evidence="1">
    <location>
        <begin position="53"/>
        <end position="74"/>
    </location>
</feature>
<evidence type="ECO:0000256" key="1">
    <source>
        <dbReference type="SAM" id="Phobius"/>
    </source>
</evidence>
<evidence type="ECO:0000313" key="2">
    <source>
        <dbReference type="EMBL" id="KON29761.1"/>
    </source>
</evidence>
<reference evidence="2 3" key="1">
    <citation type="submission" date="2015-06" db="EMBL/GenBank/DDBJ databases">
        <title>New insights into the roles of widespread benthic archaea in carbon and nitrogen cycling.</title>
        <authorList>
            <person name="Lazar C.S."/>
            <person name="Baker B.J."/>
            <person name="Seitz K.W."/>
            <person name="Hyde A.S."/>
            <person name="Dick G.J."/>
            <person name="Hinrichs K.-U."/>
            <person name="Teske A.P."/>
        </authorList>
    </citation>
    <scope>NUCLEOTIDE SEQUENCE [LARGE SCALE GENOMIC DNA]</scope>
    <source>
        <strain evidence="2">DG-45</strain>
    </source>
</reference>
<proteinExistence type="predicted"/>
<name>A0A0M0BN51_9ARCH</name>
<comment type="caution">
    <text evidence="2">The sequence shown here is derived from an EMBL/GenBank/DDBJ whole genome shotgun (WGS) entry which is preliminary data.</text>
</comment>
<evidence type="ECO:0008006" key="4">
    <source>
        <dbReference type="Google" id="ProtNLM"/>
    </source>
</evidence>
<keyword evidence="1" id="KW-0472">Membrane</keyword>
<keyword evidence="1" id="KW-1133">Transmembrane helix</keyword>
<protein>
    <recommendedName>
        <fullName evidence="4">Hydrolase</fullName>
    </recommendedName>
</protein>
<dbReference type="AlphaFoldDB" id="A0A0M0BN51"/>
<dbReference type="EMBL" id="LFWZ01000052">
    <property type="protein sequence ID" value="KON29761.1"/>
    <property type="molecule type" value="Genomic_DNA"/>
</dbReference>
<gene>
    <name evidence="2" type="ORF">AC482_05665</name>
</gene>
<feature type="transmembrane region" description="Helical" evidence="1">
    <location>
        <begin position="140"/>
        <end position="161"/>
    </location>
</feature>
<sequence length="175" mass="19059">MPFTPFHLGPALLFGLVFFRYLDFPTFLVANVIVDIEPLVVLALGLDLPLHGFLHTFLGGTLVALLLASFMMRAGRSLGPLLGFFHLGQTQRRKGVYAAALSGVYLHILLDARLHADIRPFYPSTANPLLSGSVFPGIEVYAFCVFSALTGAALYLLRVLIARDSALKRRGNGKS</sequence>
<accession>A0A0M0BN51</accession>